<dbReference type="Gene3D" id="3.40.50.300">
    <property type="entry name" value="P-loop containing nucleotide triphosphate hydrolases"/>
    <property type="match status" value="1"/>
</dbReference>
<evidence type="ECO:0000313" key="1">
    <source>
        <dbReference type="EMBL" id="KKL55286.1"/>
    </source>
</evidence>
<evidence type="ECO:0008006" key="2">
    <source>
        <dbReference type="Google" id="ProtNLM"/>
    </source>
</evidence>
<sequence length="169" mass="19390">MIVQIRGTSGSGKTWLIYRLMKHFNAKPILKENGKIEGYLLDHDIRVVGRYTTACGGMDTIKDKDEGARLVRKYADLGHVFFEGLIISGIWTRWYKVAQDYPGQYLWLFMDTPLEKCNEQVMIRNGGKPVSMDNLKGKHRASFLAHEKAVAAGEKAIWIDHTRPWEHLL</sequence>
<accession>A0A0F9DND1</accession>
<comment type="caution">
    <text evidence="1">The sequence shown here is derived from an EMBL/GenBank/DDBJ whole genome shotgun (WGS) entry which is preliminary data.</text>
</comment>
<dbReference type="InterPro" id="IPR027417">
    <property type="entry name" value="P-loop_NTPase"/>
</dbReference>
<proteinExistence type="predicted"/>
<dbReference type="SUPFAM" id="SSF52540">
    <property type="entry name" value="P-loop containing nucleoside triphosphate hydrolases"/>
    <property type="match status" value="1"/>
</dbReference>
<dbReference type="AlphaFoldDB" id="A0A0F9DND1"/>
<dbReference type="Pfam" id="PF18748">
    <property type="entry name" value="HMUDK_HMUD1"/>
    <property type="match status" value="1"/>
</dbReference>
<organism evidence="1">
    <name type="scientific">marine sediment metagenome</name>
    <dbReference type="NCBI Taxonomy" id="412755"/>
    <lineage>
        <taxon>unclassified sequences</taxon>
        <taxon>metagenomes</taxon>
        <taxon>ecological metagenomes</taxon>
    </lineage>
</organism>
<dbReference type="EMBL" id="LAZR01030892">
    <property type="protein sequence ID" value="KKL55286.1"/>
    <property type="molecule type" value="Genomic_DNA"/>
</dbReference>
<reference evidence="1" key="1">
    <citation type="journal article" date="2015" name="Nature">
        <title>Complex archaea that bridge the gap between prokaryotes and eukaryotes.</title>
        <authorList>
            <person name="Spang A."/>
            <person name="Saw J.H."/>
            <person name="Jorgensen S.L."/>
            <person name="Zaremba-Niedzwiedzka K."/>
            <person name="Martijn J."/>
            <person name="Lind A.E."/>
            <person name="van Eijk R."/>
            <person name="Schleper C."/>
            <person name="Guy L."/>
            <person name="Ettema T.J."/>
        </authorList>
    </citation>
    <scope>NUCLEOTIDE SEQUENCE</scope>
</reference>
<feature type="non-terminal residue" evidence="1">
    <location>
        <position position="169"/>
    </location>
</feature>
<dbReference type="InterPro" id="IPR040924">
    <property type="entry name" value="HMUDK/HMUD1"/>
</dbReference>
<protein>
    <recommendedName>
        <fullName evidence="2">NadR/Ttd14 AAA domain-containing protein</fullName>
    </recommendedName>
</protein>
<name>A0A0F9DND1_9ZZZZ</name>
<gene>
    <name evidence="1" type="ORF">LCGC14_2256950</name>
</gene>